<keyword evidence="2 5" id="KW-0694">RNA-binding</keyword>
<dbReference type="Gene3D" id="2.170.120.20">
    <property type="entry name" value="Ribosomal protein L25, beta domain"/>
    <property type="match status" value="1"/>
</dbReference>
<dbReference type="GO" id="GO:0003735">
    <property type="term" value="F:structural constituent of ribosome"/>
    <property type="evidence" value="ECO:0007669"/>
    <property type="project" value="InterPro"/>
</dbReference>
<evidence type="ECO:0000256" key="3">
    <source>
        <dbReference type="ARBA" id="ARBA00022980"/>
    </source>
</evidence>
<protein>
    <recommendedName>
        <fullName evidence="5">Large ribosomal subunit protein bL25</fullName>
    </recommendedName>
    <alternativeName>
        <fullName evidence="5">General stress protein CTC</fullName>
    </alternativeName>
</protein>
<dbReference type="Proteomes" id="UP000510842">
    <property type="component" value="Chromosome"/>
</dbReference>
<evidence type="ECO:0000256" key="5">
    <source>
        <dbReference type="HAMAP-Rule" id="MF_01334"/>
    </source>
</evidence>
<evidence type="ECO:0000259" key="7">
    <source>
        <dbReference type="Pfam" id="PF14693"/>
    </source>
</evidence>
<dbReference type="NCBIfam" id="TIGR00731">
    <property type="entry name" value="bL25_bact_ctc"/>
    <property type="match status" value="1"/>
</dbReference>
<name>A0A6S6RWI6_9GAMM</name>
<sequence length="190" mass="22463">MQINQLNAFIRYNIGKKANKRLHKNTIIPAIIYGGNKKNLLIAIDQEKIFNFIKQENFFSSIVYININNKKEKVFIRDIQRHPFKNLINHIDFIRINENKKINVLVKIKLIGKENCKGVKQEGGILFFHKNYMKIKCLPKYIPKFIEINVSNLSLGETVFIKHIKHIKHILFLEKNQEIITVKRIIKNVE</sequence>
<dbReference type="Pfam" id="PF14693">
    <property type="entry name" value="Ribosomal_TL5_C"/>
    <property type="match status" value="1"/>
</dbReference>
<proteinExistence type="inferred from homology"/>
<evidence type="ECO:0000256" key="4">
    <source>
        <dbReference type="ARBA" id="ARBA00023274"/>
    </source>
</evidence>
<dbReference type="RefSeq" id="WP_180824921.1">
    <property type="nucleotide sequence ID" value="NZ_LR744089.1"/>
</dbReference>
<dbReference type="Gene3D" id="2.40.240.10">
    <property type="entry name" value="Ribosomal Protein L25, Chain P"/>
    <property type="match status" value="1"/>
</dbReference>
<evidence type="ECO:0000259" key="6">
    <source>
        <dbReference type="Pfam" id="PF01386"/>
    </source>
</evidence>
<dbReference type="EMBL" id="LR744089">
    <property type="protein sequence ID" value="CAA3707907.1"/>
    <property type="molecule type" value="Genomic_DNA"/>
</dbReference>
<dbReference type="InterPro" id="IPR001021">
    <property type="entry name" value="Ribosomal_bL25_long"/>
</dbReference>
<dbReference type="Pfam" id="PF01386">
    <property type="entry name" value="Ribosomal_L25p"/>
    <property type="match status" value="1"/>
</dbReference>
<dbReference type="AlphaFoldDB" id="A0A6S6RWI6"/>
<keyword evidence="3 5" id="KW-0689">Ribosomal protein</keyword>
<dbReference type="SUPFAM" id="SSF50715">
    <property type="entry name" value="Ribosomal protein L25-like"/>
    <property type="match status" value="1"/>
</dbReference>
<accession>A0A6S6RWI6</accession>
<dbReference type="PANTHER" id="PTHR33284:SF1">
    <property type="entry name" value="RIBOSOMAL PROTEIN L25_GLN-TRNA SYNTHETASE, ANTI-CODON-BINDING DOMAIN-CONTAINING PROTEIN"/>
    <property type="match status" value="1"/>
</dbReference>
<dbReference type="PANTHER" id="PTHR33284">
    <property type="entry name" value="RIBOSOMAL PROTEIN L25/GLN-TRNA SYNTHETASE, ANTI-CODON-BINDING DOMAIN-CONTAINING PROTEIN"/>
    <property type="match status" value="1"/>
</dbReference>
<comment type="function">
    <text evidence="5">This is one of the proteins that binds to the 5S RNA in the ribosome where it forms part of the central protuberance.</text>
</comment>
<feature type="domain" description="Large ribosomal subunit protein bL25 L25" evidence="6">
    <location>
        <begin position="6"/>
        <end position="93"/>
    </location>
</feature>
<comment type="subunit">
    <text evidence="5">Part of the 50S ribosomal subunit; part of the 5S rRNA/L5/L18/L25 subcomplex. Contacts the 5S rRNA. Binds to the 5S rRNA independently of L5 and L18.</text>
</comment>
<dbReference type="GO" id="GO:0022625">
    <property type="term" value="C:cytosolic large ribosomal subunit"/>
    <property type="evidence" value="ECO:0007669"/>
    <property type="project" value="TreeGrafter"/>
</dbReference>
<dbReference type="GO" id="GO:0008097">
    <property type="term" value="F:5S rRNA binding"/>
    <property type="evidence" value="ECO:0007669"/>
    <property type="project" value="InterPro"/>
</dbReference>
<keyword evidence="9" id="KW-1185">Reference proteome</keyword>
<dbReference type="InterPro" id="IPR020056">
    <property type="entry name" value="Rbsml_bL25/Gln-tRNA_synth_N"/>
</dbReference>
<organism evidence="8 9">
    <name type="scientific">Candidatus Portiera aleyrodidarum</name>
    <name type="common">primary endosymbiont of Bemisia tabaci</name>
    <dbReference type="NCBI Taxonomy" id="91844"/>
    <lineage>
        <taxon>Bacteria</taxon>
        <taxon>Pseudomonadati</taxon>
        <taxon>Pseudomonadota</taxon>
        <taxon>Gammaproteobacteria</taxon>
        <taxon>Candidatus Johnevansiales</taxon>
        <taxon>Candidatus Johnevansiaceae</taxon>
        <taxon>Candidatus Portiera</taxon>
    </lineage>
</organism>
<evidence type="ECO:0000256" key="1">
    <source>
        <dbReference type="ARBA" id="ARBA00022730"/>
    </source>
</evidence>
<evidence type="ECO:0000256" key="2">
    <source>
        <dbReference type="ARBA" id="ARBA00022884"/>
    </source>
</evidence>
<evidence type="ECO:0000313" key="8">
    <source>
        <dbReference type="EMBL" id="CAA3707907.1"/>
    </source>
</evidence>
<dbReference type="InterPro" id="IPR011035">
    <property type="entry name" value="Ribosomal_bL25/Gln-tRNA_synth"/>
</dbReference>
<dbReference type="InterPro" id="IPR029751">
    <property type="entry name" value="Ribosomal_L25_dom"/>
</dbReference>
<dbReference type="CDD" id="cd00495">
    <property type="entry name" value="Ribosomal_L25_TL5_CTC"/>
    <property type="match status" value="1"/>
</dbReference>
<keyword evidence="4 5" id="KW-0687">Ribonucleoprotein</keyword>
<dbReference type="InterPro" id="IPR020057">
    <property type="entry name" value="Ribosomal_bL25_b-dom"/>
</dbReference>
<reference evidence="8 9" key="1">
    <citation type="submission" date="2019-12" db="EMBL/GenBank/DDBJ databases">
        <authorList>
            <person name="Santos-Garcia D."/>
            <person name="Santos-Garcia D."/>
            <person name="Santos-Garcia D."/>
        </authorList>
    </citation>
    <scope>NUCLEOTIDE SEQUENCE [LARGE SCALE GENOMIC DNA]</scope>
    <source>
        <strain evidence="8">PeMo</strain>
    </source>
</reference>
<dbReference type="GO" id="GO:0006412">
    <property type="term" value="P:translation"/>
    <property type="evidence" value="ECO:0007669"/>
    <property type="project" value="UniProtKB-UniRule"/>
</dbReference>
<comment type="similarity">
    <text evidence="5">Belongs to the bacterial ribosomal protein bL25 family. CTC subfamily.</text>
</comment>
<evidence type="ECO:0000313" key="9">
    <source>
        <dbReference type="Proteomes" id="UP000510842"/>
    </source>
</evidence>
<dbReference type="InterPro" id="IPR037121">
    <property type="entry name" value="Ribosomal_bL25_C"/>
</dbReference>
<dbReference type="InterPro" id="IPR020930">
    <property type="entry name" value="Ribosomal_uL5_bac-type"/>
</dbReference>
<dbReference type="NCBIfam" id="NF004612">
    <property type="entry name" value="PRK05943.1"/>
    <property type="match status" value="1"/>
</dbReference>
<gene>
    <name evidence="5 8" type="primary">rplY</name>
    <name evidence="5" type="synonym">ctc</name>
    <name evidence="8" type="ORF">PEMO_0234</name>
</gene>
<feature type="domain" description="Large ribosomal subunit protein bL25 beta" evidence="7">
    <location>
        <begin position="101"/>
        <end position="182"/>
    </location>
</feature>
<keyword evidence="1 5" id="KW-0699">rRNA-binding</keyword>
<dbReference type="HAMAP" id="MF_01334">
    <property type="entry name" value="Ribosomal_bL25_CTC"/>
    <property type="match status" value="1"/>
</dbReference>